<dbReference type="EMBL" id="JABDJR010000380">
    <property type="protein sequence ID" value="NNF07000.1"/>
    <property type="molecule type" value="Genomic_DNA"/>
</dbReference>
<comment type="caution">
    <text evidence="1">The sequence shown here is derived from an EMBL/GenBank/DDBJ whole genome shotgun (WGS) entry which is preliminary data.</text>
</comment>
<dbReference type="AlphaFoldDB" id="A0A7Y2E9D6"/>
<dbReference type="EC" id="2.7.7.7" evidence="1"/>
<dbReference type="Proteomes" id="UP000547674">
    <property type="component" value="Unassembled WGS sequence"/>
</dbReference>
<dbReference type="InterPro" id="IPR004622">
    <property type="entry name" value="DNA_pol_HolB"/>
</dbReference>
<name>A0A7Y2E9D6_UNCEI</name>
<keyword evidence="1" id="KW-0548">Nucleotidyltransferase</keyword>
<evidence type="ECO:0000313" key="1">
    <source>
        <dbReference type="EMBL" id="NNF07000.1"/>
    </source>
</evidence>
<keyword evidence="1" id="KW-0808">Transferase</keyword>
<dbReference type="GO" id="GO:0006261">
    <property type="term" value="P:DNA-templated DNA replication"/>
    <property type="evidence" value="ECO:0007669"/>
    <property type="project" value="TreeGrafter"/>
</dbReference>
<dbReference type="PANTHER" id="PTHR11669:SF8">
    <property type="entry name" value="DNA POLYMERASE III SUBUNIT DELTA"/>
    <property type="match status" value="1"/>
</dbReference>
<dbReference type="Gene3D" id="3.40.50.300">
    <property type="entry name" value="P-loop containing nucleotide triphosphate hydrolases"/>
    <property type="match status" value="1"/>
</dbReference>
<sequence>MPKFSEVIGQESVHRLLEGALERDRLPHAYIFHGSPGVGKTTTAFALAQRLNCLEATQGDPCGACSPCRKYERLQHPDLHWHFPMPASVKGGKRAEEIRKQLDERLEPGIFRFHFSTAASIAIGRDKDTRAGSVAELRHQAGMHSVEARTKVFVISEADRMTDAAANSLLKILEEPRPGNLLILCTSNPGALLDTILSRCQALRFRDLTEDEIVALLQEKLAEPPSKKEAQLAAALAQGSLSRATGLVEEEVVEQRDRAVRFLNLLPDSPESHLAVADLVAMKDRVLIERLFDFGDLWLGDVLRVLAGSSVPLANRDAEALVREHARSLTIPEIKRRMAVLKEARRALRGNVYLPLILRDVIEKLHDRTAIPVG</sequence>
<dbReference type="NCBIfam" id="TIGR00678">
    <property type="entry name" value="holB"/>
    <property type="match status" value="1"/>
</dbReference>
<dbReference type="Pfam" id="PF13177">
    <property type="entry name" value="DNA_pol3_delta2"/>
    <property type="match status" value="1"/>
</dbReference>
<evidence type="ECO:0000313" key="2">
    <source>
        <dbReference type="Proteomes" id="UP000547674"/>
    </source>
</evidence>
<dbReference type="InterPro" id="IPR050238">
    <property type="entry name" value="DNA_Rep/Repair_Clamp_Loader"/>
</dbReference>
<dbReference type="SUPFAM" id="SSF52540">
    <property type="entry name" value="P-loop containing nucleoside triphosphate hydrolases"/>
    <property type="match status" value="1"/>
</dbReference>
<organism evidence="1 2">
    <name type="scientific">Eiseniibacteriota bacterium</name>
    <dbReference type="NCBI Taxonomy" id="2212470"/>
    <lineage>
        <taxon>Bacteria</taxon>
        <taxon>Candidatus Eiseniibacteriota</taxon>
    </lineage>
</organism>
<gene>
    <name evidence="1" type="primary">holB</name>
    <name evidence="1" type="ORF">HKN21_09585</name>
</gene>
<proteinExistence type="predicted"/>
<accession>A0A7Y2E9D6</accession>
<dbReference type="InterPro" id="IPR027417">
    <property type="entry name" value="P-loop_NTPase"/>
</dbReference>
<dbReference type="GO" id="GO:0008408">
    <property type="term" value="F:3'-5' exonuclease activity"/>
    <property type="evidence" value="ECO:0007669"/>
    <property type="project" value="InterPro"/>
</dbReference>
<dbReference type="GO" id="GO:0003887">
    <property type="term" value="F:DNA-directed DNA polymerase activity"/>
    <property type="evidence" value="ECO:0007669"/>
    <property type="project" value="UniProtKB-EC"/>
</dbReference>
<protein>
    <submittedName>
        <fullName evidence="1">DNA polymerase III subunit delta</fullName>
        <ecNumber evidence="1">2.7.7.7</ecNumber>
    </submittedName>
</protein>
<reference evidence="1 2" key="1">
    <citation type="submission" date="2020-03" db="EMBL/GenBank/DDBJ databases">
        <title>Metabolic flexibility allows generalist bacteria to become dominant in a frequently disturbed ecosystem.</title>
        <authorList>
            <person name="Chen Y.-J."/>
            <person name="Leung P.M."/>
            <person name="Bay S.K."/>
            <person name="Hugenholtz P."/>
            <person name="Kessler A.J."/>
            <person name="Shelley G."/>
            <person name="Waite D.W."/>
            <person name="Cook P.L."/>
            <person name="Greening C."/>
        </authorList>
    </citation>
    <scope>NUCLEOTIDE SEQUENCE [LARGE SCALE GENOMIC DNA]</scope>
    <source>
        <strain evidence="1">SS_bin_28</strain>
    </source>
</reference>
<dbReference type="PANTHER" id="PTHR11669">
    <property type="entry name" value="REPLICATION FACTOR C / DNA POLYMERASE III GAMMA-TAU SUBUNIT"/>
    <property type="match status" value="1"/>
</dbReference>